<reference evidence="16 17" key="1">
    <citation type="submission" date="2012-05" db="EMBL/GenBank/DDBJ databases">
        <title>The Genome Sequence of Sutterella wadsworthensis 2_1_59BFAA.</title>
        <authorList>
            <consortium name="The Broad Institute Genome Sequencing Platform"/>
            <person name="Earl A."/>
            <person name="Ward D."/>
            <person name="Feldgarden M."/>
            <person name="Gevers D."/>
            <person name="Daigneault M."/>
            <person name="Strauss J."/>
            <person name="Allen-Vercoe E."/>
            <person name="Walker B."/>
            <person name="Young S.K."/>
            <person name="Zeng Q."/>
            <person name="Gargeya S."/>
            <person name="Fitzgerald M."/>
            <person name="Haas B."/>
            <person name="Abouelleil A."/>
            <person name="Alvarado L."/>
            <person name="Arachchi H.M."/>
            <person name="Berlin A.M."/>
            <person name="Chapman S.B."/>
            <person name="Goldberg J."/>
            <person name="Griggs A."/>
            <person name="Gujja S."/>
            <person name="Hansen M."/>
            <person name="Howarth C."/>
            <person name="Imamovic A."/>
            <person name="Larimer J."/>
            <person name="McCowen C."/>
            <person name="Montmayeur A."/>
            <person name="Murphy C."/>
            <person name="Neiman D."/>
            <person name="Pearson M."/>
            <person name="Priest M."/>
            <person name="Roberts A."/>
            <person name="Saif S."/>
            <person name="Shea T."/>
            <person name="Sisk P."/>
            <person name="Sykes S."/>
            <person name="Wortman J."/>
            <person name="Nusbaum C."/>
            <person name="Birren B."/>
        </authorList>
    </citation>
    <scope>NUCLEOTIDE SEQUENCE [LARGE SCALE GENOMIC DNA]</scope>
    <source>
        <strain evidence="16 17">2_1_59BFAA</strain>
    </source>
</reference>
<proteinExistence type="predicted"/>
<evidence type="ECO:0000313" key="16">
    <source>
        <dbReference type="EMBL" id="EKB30743.1"/>
    </source>
</evidence>
<comment type="caution">
    <text evidence="16">The sequence shown here is derived from an EMBL/GenBank/DDBJ whole genome shotgun (WGS) entry which is preliminary data.</text>
</comment>
<dbReference type="AlphaFoldDB" id="K1JVU9"/>
<comment type="catalytic activity">
    <reaction evidence="1">
        <text>ATP + protein L-histidine = ADP + protein N-phospho-L-histidine.</text>
        <dbReference type="EC" id="2.7.13.3"/>
    </reaction>
</comment>
<accession>K1JVU9</accession>
<keyword evidence="9" id="KW-0535">Nitrogen fixation</keyword>
<dbReference type="PROSITE" id="PS50112">
    <property type="entry name" value="PAS"/>
    <property type="match status" value="1"/>
</dbReference>
<dbReference type="CDD" id="cd00082">
    <property type="entry name" value="HisKA"/>
    <property type="match status" value="1"/>
</dbReference>
<dbReference type="InterPro" id="IPR003594">
    <property type="entry name" value="HATPase_dom"/>
</dbReference>
<dbReference type="PRINTS" id="PR00344">
    <property type="entry name" value="BCTRLSENSOR"/>
</dbReference>
<dbReference type="InterPro" id="IPR003661">
    <property type="entry name" value="HisK_dim/P_dom"/>
</dbReference>
<dbReference type="STRING" id="742823.HMPREF9465_01790"/>
<dbReference type="GO" id="GO:0005524">
    <property type="term" value="F:ATP binding"/>
    <property type="evidence" value="ECO:0007669"/>
    <property type="project" value="UniProtKB-KW"/>
</dbReference>
<feature type="domain" description="PAS" evidence="15">
    <location>
        <begin position="16"/>
        <end position="53"/>
    </location>
</feature>
<dbReference type="OrthoDB" id="9789238at2"/>
<evidence type="ECO:0000256" key="5">
    <source>
        <dbReference type="ARBA" id="ARBA00022741"/>
    </source>
</evidence>
<keyword evidence="4" id="KW-0808">Transferase</keyword>
<dbReference type="SMART" id="SM00388">
    <property type="entry name" value="HisKA"/>
    <property type="match status" value="1"/>
</dbReference>
<dbReference type="Gene3D" id="3.30.565.10">
    <property type="entry name" value="Histidine kinase-like ATPase, C-terminal domain"/>
    <property type="match status" value="1"/>
</dbReference>
<evidence type="ECO:0000259" key="15">
    <source>
        <dbReference type="PROSITE" id="PS50112"/>
    </source>
</evidence>
<keyword evidence="7" id="KW-0067">ATP-binding</keyword>
<dbReference type="Gene3D" id="1.10.287.130">
    <property type="match status" value="1"/>
</dbReference>
<evidence type="ECO:0000256" key="3">
    <source>
        <dbReference type="ARBA" id="ARBA00022553"/>
    </source>
</evidence>
<gene>
    <name evidence="16" type="ORF">HMPREF9465_01790</name>
</gene>
<dbReference type="InterPro" id="IPR035965">
    <property type="entry name" value="PAS-like_dom_sf"/>
</dbReference>
<evidence type="ECO:0000313" key="17">
    <source>
        <dbReference type="Proteomes" id="UP000005835"/>
    </source>
</evidence>
<keyword evidence="6" id="KW-0418">Kinase</keyword>
<dbReference type="InterPro" id="IPR036890">
    <property type="entry name" value="HATPase_C_sf"/>
</dbReference>
<sequence length="369" mass="40637">MVDSKSAAGSEAPFAILDMMSATVLLTDTSGRVLWGNSASEVLLGCSRRTFVGTDFRDRLAECDEWYAHLASGAAVESARVFGRLLRAHPGAQPDDVRVQVVLTCLPEGWPACRDAGVLIEIVDVEETLHQDRERMNCKLMDANRQLLRNLAHEIKNPLGGIRGAAQLLESDLVREEDRECTSVIIGEADRLQALVDRFLAPYRQKAQCEEVNVHEVLEHVRSLVAMEFPDGLSFVRDYDISAPNVRGDRARLTQVFLNIVRNAAEVMDGERAEERAAIVLRTRIVRDVMAGTERVRMALAVDIIDNGPGVPVDMQEKIFYPLVTGRAEGSGLGLSLAQTFVRQAGGTITLESVPGRTVFRVLLPFSQS</sequence>
<dbReference type="Proteomes" id="UP000005835">
    <property type="component" value="Unassembled WGS sequence"/>
</dbReference>
<name>K1JVU9_9BURK</name>
<dbReference type="PANTHER" id="PTHR43065:SF16">
    <property type="entry name" value="SENSORY HISTIDINE KINASE_PHOSPHATASE NTRB"/>
    <property type="match status" value="1"/>
</dbReference>
<keyword evidence="3" id="KW-0597">Phosphoprotein</keyword>
<evidence type="ECO:0000256" key="8">
    <source>
        <dbReference type="ARBA" id="ARBA00023012"/>
    </source>
</evidence>
<comment type="function">
    <text evidence="10">Member of the two-component regulatory system NtrB/NtrC, which controls expression of the nitrogen-regulated (ntr) genes in response to nitrogen limitation. Under conditions of nitrogen limitation, NtrB autophosphorylates and transfers the phosphoryl group to NtrC. In the presence of nitrogen, acts as a phosphatase that dephosphorylates and inactivates NtrC.</text>
</comment>
<evidence type="ECO:0000256" key="11">
    <source>
        <dbReference type="ARBA" id="ARBA00039567"/>
    </source>
</evidence>
<evidence type="ECO:0000256" key="2">
    <source>
        <dbReference type="ARBA" id="ARBA00012438"/>
    </source>
</evidence>
<dbReference type="Gene3D" id="3.30.450.20">
    <property type="entry name" value="PAS domain"/>
    <property type="match status" value="1"/>
</dbReference>
<dbReference type="SUPFAM" id="SSF55785">
    <property type="entry name" value="PYP-like sensor domain (PAS domain)"/>
    <property type="match status" value="1"/>
</dbReference>
<evidence type="ECO:0000256" key="4">
    <source>
        <dbReference type="ARBA" id="ARBA00022679"/>
    </source>
</evidence>
<keyword evidence="17" id="KW-1185">Reference proteome</keyword>
<protein>
    <recommendedName>
        <fullName evidence="11">Sensory histidine kinase/phosphatase NtrB</fullName>
        <ecNumber evidence="2">2.7.13.3</ecNumber>
    </recommendedName>
    <alternativeName>
        <fullName evidence="12">Nitrogen regulation protein NR(II)</fullName>
    </alternativeName>
    <alternativeName>
        <fullName evidence="13">Nitrogen regulator II</fullName>
    </alternativeName>
</protein>
<evidence type="ECO:0000256" key="6">
    <source>
        <dbReference type="ARBA" id="ARBA00022777"/>
    </source>
</evidence>
<evidence type="ECO:0000256" key="7">
    <source>
        <dbReference type="ARBA" id="ARBA00022840"/>
    </source>
</evidence>
<evidence type="ECO:0000256" key="9">
    <source>
        <dbReference type="ARBA" id="ARBA00023231"/>
    </source>
</evidence>
<dbReference type="SMART" id="SM00387">
    <property type="entry name" value="HATPase_c"/>
    <property type="match status" value="1"/>
</dbReference>
<evidence type="ECO:0000256" key="13">
    <source>
        <dbReference type="ARBA" id="ARBA00043094"/>
    </source>
</evidence>
<evidence type="ECO:0000259" key="14">
    <source>
        <dbReference type="PROSITE" id="PS50109"/>
    </source>
</evidence>
<evidence type="ECO:0000256" key="1">
    <source>
        <dbReference type="ARBA" id="ARBA00000085"/>
    </source>
</evidence>
<dbReference type="RefSeq" id="WP_005436224.1">
    <property type="nucleotide sequence ID" value="NZ_JH815518.1"/>
</dbReference>
<organism evidence="16 17">
    <name type="scientific">Sutterella wadsworthensis 2_1_59BFAA</name>
    <dbReference type="NCBI Taxonomy" id="742823"/>
    <lineage>
        <taxon>Bacteria</taxon>
        <taxon>Pseudomonadati</taxon>
        <taxon>Pseudomonadota</taxon>
        <taxon>Betaproteobacteria</taxon>
        <taxon>Burkholderiales</taxon>
        <taxon>Sutterellaceae</taxon>
        <taxon>Sutterella</taxon>
    </lineage>
</organism>
<dbReference type="Pfam" id="PF02518">
    <property type="entry name" value="HATPase_c"/>
    <property type="match status" value="1"/>
</dbReference>
<dbReference type="NCBIfam" id="NF008293">
    <property type="entry name" value="PRK11073.1"/>
    <property type="match status" value="1"/>
</dbReference>
<dbReference type="GO" id="GO:0000155">
    <property type="term" value="F:phosphorelay sensor kinase activity"/>
    <property type="evidence" value="ECO:0007669"/>
    <property type="project" value="InterPro"/>
</dbReference>
<keyword evidence="5" id="KW-0547">Nucleotide-binding</keyword>
<dbReference type="SUPFAM" id="SSF55874">
    <property type="entry name" value="ATPase domain of HSP90 chaperone/DNA topoisomerase II/histidine kinase"/>
    <property type="match status" value="1"/>
</dbReference>
<keyword evidence="8" id="KW-0902">Two-component regulatory system</keyword>
<dbReference type="InterPro" id="IPR000014">
    <property type="entry name" value="PAS"/>
</dbReference>
<feature type="domain" description="Histidine kinase" evidence="14">
    <location>
        <begin position="150"/>
        <end position="368"/>
    </location>
</feature>
<dbReference type="Pfam" id="PF00512">
    <property type="entry name" value="HisKA"/>
    <property type="match status" value="1"/>
</dbReference>
<evidence type="ECO:0000256" key="12">
    <source>
        <dbReference type="ARBA" id="ARBA00042313"/>
    </source>
</evidence>
<dbReference type="eggNOG" id="COG3852">
    <property type="taxonomic scope" value="Bacteria"/>
</dbReference>
<dbReference type="InterPro" id="IPR005467">
    <property type="entry name" value="His_kinase_dom"/>
</dbReference>
<dbReference type="SUPFAM" id="SSF47384">
    <property type="entry name" value="Homodimeric domain of signal transducing histidine kinase"/>
    <property type="match status" value="1"/>
</dbReference>
<dbReference type="PATRIC" id="fig|742823.3.peg.1785"/>
<dbReference type="HOGENOM" id="CLU_000445_114_39_4"/>
<evidence type="ECO:0000256" key="10">
    <source>
        <dbReference type="ARBA" id="ARBA00037696"/>
    </source>
</evidence>
<dbReference type="PANTHER" id="PTHR43065">
    <property type="entry name" value="SENSOR HISTIDINE KINASE"/>
    <property type="match status" value="1"/>
</dbReference>
<dbReference type="PROSITE" id="PS50109">
    <property type="entry name" value="HIS_KIN"/>
    <property type="match status" value="1"/>
</dbReference>
<dbReference type="EMBL" id="ADMG01000037">
    <property type="protein sequence ID" value="EKB30743.1"/>
    <property type="molecule type" value="Genomic_DNA"/>
</dbReference>
<dbReference type="InterPro" id="IPR036097">
    <property type="entry name" value="HisK_dim/P_sf"/>
</dbReference>
<dbReference type="EC" id="2.7.13.3" evidence="2"/>
<dbReference type="InterPro" id="IPR004358">
    <property type="entry name" value="Sig_transdc_His_kin-like_C"/>
</dbReference>